<keyword evidence="6" id="KW-1185">Reference proteome</keyword>
<proteinExistence type="predicted"/>
<accession>I7LTE4</accession>
<evidence type="ECO:0000256" key="3">
    <source>
        <dbReference type="ARBA" id="ARBA00022840"/>
    </source>
</evidence>
<evidence type="ECO:0000256" key="4">
    <source>
        <dbReference type="SAM" id="Phobius"/>
    </source>
</evidence>
<evidence type="ECO:0000256" key="1">
    <source>
        <dbReference type="ARBA" id="ARBA00022598"/>
    </source>
</evidence>
<evidence type="ECO:0000313" key="5">
    <source>
        <dbReference type="EMBL" id="EAR85094.1"/>
    </source>
</evidence>
<dbReference type="GO" id="GO:0005524">
    <property type="term" value="F:ATP binding"/>
    <property type="evidence" value="ECO:0007669"/>
    <property type="project" value="UniProtKB-KW"/>
</dbReference>
<evidence type="ECO:0000313" key="6">
    <source>
        <dbReference type="Proteomes" id="UP000009168"/>
    </source>
</evidence>
<evidence type="ECO:0000256" key="2">
    <source>
        <dbReference type="ARBA" id="ARBA00022741"/>
    </source>
</evidence>
<dbReference type="GO" id="GO:0070740">
    <property type="term" value="F:tubulin-glutamic acid ligase activity"/>
    <property type="evidence" value="ECO:0007669"/>
    <property type="project" value="TreeGrafter"/>
</dbReference>
<dbReference type="GeneID" id="7827374"/>
<dbReference type="GO" id="GO:0015631">
    <property type="term" value="F:tubulin binding"/>
    <property type="evidence" value="ECO:0007669"/>
    <property type="project" value="TreeGrafter"/>
</dbReference>
<dbReference type="GO" id="GO:0036064">
    <property type="term" value="C:ciliary basal body"/>
    <property type="evidence" value="ECO:0007669"/>
    <property type="project" value="TreeGrafter"/>
</dbReference>
<protein>
    <submittedName>
        <fullName evidence="5">Tubulin-tyrosine ligase family protein</fullName>
    </submittedName>
</protein>
<name>I7LTE4_TETTS</name>
<keyword evidence="1 5" id="KW-0436">Ligase</keyword>
<keyword evidence="4" id="KW-1133">Transmembrane helix</keyword>
<dbReference type="Proteomes" id="UP000009168">
    <property type="component" value="Unassembled WGS sequence"/>
</dbReference>
<keyword evidence="4" id="KW-0472">Membrane</keyword>
<sequence>MSIQLAAKISVVVLTVALVIGGVNIYYTQKLNTIQQGQKLNQQIKQEEDDDEYEEYTVPTLKETMLINDSLFNNTIQIIQNKYNIQNLTELDDLINQLGRVFNDLESETLSSYFKNFVNNPHQNKDIQQAFYGLYRDDFYCIKSDLYHFAHEEELYNNITLFSDWNDQYTRDDIFANFSKVASEMYGWELPSDYLRKESFAPEINITQYYFNRPRFMSSFVMGKQLGCLFQGINKIPSSGSFTRKEGLSRSYRKFLTQIDQINSNPNITKKYSDKCMKEFKFLPQTYNLNNVDECKNFFNYVESETYQKKFKEEGFQFISKLGANVHQGKGISVVTPAIMEALQKKYQNGQLCGSIGEQNPELVQEYINNPLLLNGVKFEVRMHFVIASLNPLIIYAQDKAGVAFCALKYNSHDSQIQRHLCVYNIARELLNLSDEELFKISGKTREQFMSSFSYQHTLESLQEELEKEGSVPPGWVFNDFIPSVFRNYINTVLFSRQYLSPDSRLYEMYAPDILVNKDNMKPYILEYNTNPRMVNTSYFVHGWNVQTIKDIVLINMAQVRSRHFRIKTIIDEYVKEFLQNKNPNRSEYMKRLIEANKNKIEPQFNVDKEITSYVKIYDESTEEDLYYKGNLIFDKECLH</sequence>
<reference evidence="6" key="1">
    <citation type="journal article" date="2006" name="PLoS Biol.">
        <title>Macronuclear genome sequence of the ciliate Tetrahymena thermophila, a model eukaryote.</title>
        <authorList>
            <person name="Eisen J.A."/>
            <person name="Coyne R.S."/>
            <person name="Wu M."/>
            <person name="Wu D."/>
            <person name="Thiagarajan M."/>
            <person name="Wortman J.R."/>
            <person name="Badger J.H."/>
            <person name="Ren Q."/>
            <person name="Amedeo P."/>
            <person name="Jones K.M."/>
            <person name="Tallon L.J."/>
            <person name="Delcher A.L."/>
            <person name="Salzberg S.L."/>
            <person name="Silva J.C."/>
            <person name="Haas B.J."/>
            <person name="Majoros W.H."/>
            <person name="Farzad M."/>
            <person name="Carlton J.M."/>
            <person name="Smith R.K. Jr."/>
            <person name="Garg J."/>
            <person name="Pearlman R.E."/>
            <person name="Karrer K.M."/>
            <person name="Sun L."/>
            <person name="Manning G."/>
            <person name="Elde N.C."/>
            <person name="Turkewitz A.P."/>
            <person name="Asai D.J."/>
            <person name="Wilkes D.E."/>
            <person name="Wang Y."/>
            <person name="Cai H."/>
            <person name="Collins K."/>
            <person name="Stewart B.A."/>
            <person name="Lee S.R."/>
            <person name="Wilamowska K."/>
            <person name="Weinberg Z."/>
            <person name="Ruzzo W.L."/>
            <person name="Wloga D."/>
            <person name="Gaertig J."/>
            <person name="Frankel J."/>
            <person name="Tsao C.-C."/>
            <person name="Gorovsky M.A."/>
            <person name="Keeling P.J."/>
            <person name="Waller R.F."/>
            <person name="Patron N.J."/>
            <person name="Cherry J.M."/>
            <person name="Stover N.A."/>
            <person name="Krieger C.J."/>
            <person name="del Toro C."/>
            <person name="Ryder H.F."/>
            <person name="Williamson S.C."/>
            <person name="Barbeau R.A."/>
            <person name="Hamilton E.P."/>
            <person name="Orias E."/>
        </authorList>
    </citation>
    <scope>NUCLEOTIDE SEQUENCE [LARGE SCALE GENOMIC DNA]</scope>
    <source>
        <strain evidence="6">SB210</strain>
    </source>
</reference>
<organism evidence="5 6">
    <name type="scientific">Tetrahymena thermophila (strain SB210)</name>
    <dbReference type="NCBI Taxonomy" id="312017"/>
    <lineage>
        <taxon>Eukaryota</taxon>
        <taxon>Sar</taxon>
        <taxon>Alveolata</taxon>
        <taxon>Ciliophora</taxon>
        <taxon>Intramacronucleata</taxon>
        <taxon>Oligohymenophorea</taxon>
        <taxon>Hymenostomatida</taxon>
        <taxon>Tetrahymenina</taxon>
        <taxon>Tetrahymenidae</taxon>
        <taxon>Tetrahymena</taxon>
    </lineage>
</organism>
<dbReference type="PANTHER" id="PTHR12241">
    <property type="entry name" value="TUBULIN POLYGLUTAMYLASE"/>
    <property type="match status" value="1"/>
</dbReference>
<keyword evidence="3" id="KW-0067">ATP-binding</keyword>
<keyword evidence="2" id="KW-0547">Nucleotide-binding</keyword>
<dbReference type="InterPro" id="IPR004344">
    <property type="entry name" value="TTL/TTLL_fam"/>
</dbReference>
<dbReference type="PANTHER" id="PTHR12241:SF147">
    <property type="entry name" value="TUBULIN POLYGLUTAMYLASE TTLL7"/>
    <property type="match status" value="1"/>
</dbReference>
<dbReference type="eggNOG" id="KOG2156">
    <property type="taxonomic scope" value="Eukaryota"/>
</dbReference>
<dbReference type="HOGENOM" id="CLU_027769_0_0_1"/>
<keyword evidence="4" id="KW-0812">Transmembrane</keyword>
<dbReference type="InParanoid" id="I7LTE4"/>
<dbReference type="EMBL" id="GG662522">
    <property type="protein sequence ID" value="EAR85094.1"/>
    <property type="molecule type" value="Genomic_DNA"/>
</dbReference>
<dbReference type="OrthoDB" id="202825at2759"/>
<dbReference type="OMA" id="RFEPEYK"/>
<dbReference type="SUPFAM" id="SSF56059">
    <property type="entry name" value="Glutathione synthetase ATP-binding domain-like"/>
    <property type="match status" value="1"/>
</dbReference>
<dbReference type="RefSeq" id="XP_001032757.1">
    <property type="nucleotide sequence ID" value="XM_001032757.3"/>
</dbReference>
<dbReference type="GO" id="GO:0000226">
    <property type="term" value="P:microtubule cytoskeleton organization"/>
    <property type="evidence" value="ECO:0007669"/>
    <property type="project" value="TreeGrafter"/>
</dbReference>
<feature type="transmembrane region" description="Helical" evidence="4">
    <location>
        <begin position="7"/>
        <end position="27"/>
    </location>
</feature>
<dbReference type="Gene3D" id="3.30.470.20">
    <property type="entry name" value="ATP-grasp fold, B domain"/>
    <property type="match status" value="1"/>
</dbReference>
<gene>
    <name evidence="5" type="ORF">TTHERM_00530520</name>
</gene>
<dbReference type="Pfam" id="PF03133">
    <property type="entry name" value="TTL"/>
    <property type="match status" value="1"/>
</dbReference>
<dbReference type="PROSITE" id="PS51221">
    <property type="entry name" value="TTL"/>
    <property type="match status" value="1"/>
</dbReference>
<dbReference type="AlphaFoldDB" id="I7LTE4"/>
<dbReference type="KEGG" id="tet:TTHERM_00530520"/>